<evidence type="ECO:0000256" key="5">
    <source>
        <dbReference type="RuleBase" id="RU367124"/>
    </source>
</evidence>
<keyword evidence="3 5" id="KW-0964">Secreted</keyword>
<reference evidence="7" key="1">
    <citation type="submission" date="2017-03" db="EMBL/GenBank/DDBJ databases">
        <title>Phytopthora megakarya and P. palmivora, two closely related causual agents of cacao black pod achieved similar genome size and gene model numbers by different mechanisms.</title>
        <authorList>
            <person name="Ali S."/>
            <person name="Shao J."/>
            <person name="Larry D.J."/>
            <person name="Kronmiller B."/>
            <person name="Shen D."/>
            <person name="Strem M.D."/>
            <person name="Melnick R.L."/>
            <person name="Guiltinan M.J."/>
            <person name="Tyler B.M."/>
            <person name="Meinhardt L.W."/>
            <person name="Bailey B.A."/>
        </authorList>
    </citation>
    <scope>NUCLEOTIDE SEQUENCE [LARGE SCALE GENOMIC DNA]</scope>
    <source>
        <strain evidence="7">zdho120</strain>
    </source>
</reference>
<keyword evidence="7" id="KW-1185">Reference proteome</keyword>
<dbReference type="InterPro" id="IPR031825">
    <property type="entry name" value="RXLR"/>
</dbReference>
<comment type="subcellular location">
    <subcellularLocation>
        <location evidence="1 5">Secreted</location>
    </subcellularLocation>
</comment>
<dbReference type="OrthoDB" id="117139at2759"/>
<comment type="similarity">
    <text evidence="2 5">Belongs to the RxLR effector family.</text>
</comment>
<evidence type="ECO:0000256" key="1">
    <source>
        <dbReference type="ARBA" id="ARBA00004613"/>
    </source>
</evidence>
<sequence>MRVVYFLLAVIATIPGIAATNIEQTSISTGQDRAIDALLNNAKFTRFLRSNQLTEDGGDVGQNQRNEEERLSRQALNTLLDGDTAYKFAKWKRKGFSANTIYEKLSVSTHSDRLWIYNKYVKYLNE</sequence>
<dbReference type="Pfam" id="PF16810">
    <property type="entry name" value="RXLR"/>
    <property type="match status" value="1"/>
</dbReference>
<dbReference type="EMBL" id="NBNE01003660">
    <property type="protein sequence ID" value="OWZ07139.1"/>
    <property type="molecule type" value="Genomic_DNA"/>
</dbReference>
<dbReference type="AlphaFoldDB" id="A0A225VQ25"/>
<evidence type="ECO:0000256" key="2">
    <source>
        <dbReference type="ARBA" id="ARBA00010400"/>
    </source>
</evidence>
<protein>
    <recommendedName>
        <fullName evidence="5">RxLR effector protein</fullName>
    </recommendedName>
</protein>
<evidence type="ECO:0000256" key="4">
    <source>
        <dbReference type="ARBA" id="ARBA00022729"/>
    </source>
</evidence>
<organism evidence="6 7">
    <name type="scientific">Phytophthora megakarya</name>
    <dbReference type="NCBI Taxonomy" id="4795"/>
    <lineage>
        <taxon>Eukaryota</taxon>
        <taxon>Sar</taxon>
        <taxon>Stramenopiles</taxon>
        <taxon>Oomycota</taxon>
        <taxon>Peronosporomycetes</taxon>
        <taxon>Peronosporales</taxon>
        <taxon>Peronosporaceae</taxon>
        <taxon>Phytophthora</taxon>
    </lineage>
</organism>
<comment type="function">
    <text evidence="5">Effector that suppresses plant defense responses during pathogen infection.</text>
</comment>
<evidence type="ECO:0000313" key="6">
    <source>
        <dbReference type="EMBL" id="OWZ07139.1"/>
    </source>
</evidence>
<dbReference type="Proteomes" id="UP000198211">
    <property type="component" value="Unassembled WGS sequence"/>
</dbReference>
<keyword evidence="4 5" id="KW-0732">Signal</keyword>
<proteinExistence type="inferred from homology"/>
<feature type="signal peptide" evidence="5">
    <location>
        <begin position="1"/>
        <end position="19"/>
    </location>
</feature>
<comment type="caution">
    <text evidence="6">The sequence shown here is derived from an EMBL/GenBank/DDBJ whole genome shotgun (WGS) entry which is preliminary data.</text>
</comment>
<evidence type="ECO:0000256" key="3">
    <source>
        <dbReference type="ARBA" id="ARBA00022525"/>
    </source>
</evidence>
<evidence type="ECO:0000313" key="7">
    <source>
        <dbReference type="Proteomes" id="UP000198211"/>
    </source>
</evidence>
<feature type="chain" id="PRO_5028520120" description="RxLR effector protein" evidence="5">
    <location>
        <begin position="20"/>
        <end position="126"/>
    </location>
</feature>
<gene>
    <name evidence="6" type="ORF">PHMEG_00020509</name>
</gene>
<accession>A0A225VQ25</accession>
<comment type="domain">
    <text evidence="5">The RxLR-dEER motif acts to carry the protein into the host cell cytoplasm through binding to cell surface phosphatidylinositol-3-phosphate.</text>
</comment>
<dbReference type="GO" id="GO:0005576">
    <property type="term" value="C:extracellular region"/>
    <property type="evidence" value="ECO:0007669"/>
    <property type="project" value="UniProtKB-SubCell"/>
</dbReference>
<name>A0A225VQ25_9STRA</name>